<dbReference type="Pfam" id="PF13476">
    <property type="entry name" value="AAA_23"/>
    <property type="match status" value="1"/>
</dbReference>
<dbReference type="InterPro" id="IPR038729">
    <property type="entry name" value="Rad50/SbcC_AAA"/>
</dbReference>
<evidence type="ECO:0000313" key="3">
    <source>
        <dbReference type="EMBL" id="AUR00213.1"/>
    </source>
</evidence>
<dbReference type="GO" id="GO:0016887">
    <property type="term" value="F:ATP hydrolysis activity"/>
    <property type="evidence" value="ECO:0007669"/>
    <property type="project" value="InterPro"/>
</dbReference>
<reference evidence="3 4" key="2">
    <citation type="journal article" date="2017" name="Genome Biol. Evol.">
        <title>Trajectories and Drivers of Genome Evolution in Surface-Associated Marine Phaeobacter.</title>
        <authorList>
            <person name="Freese H.M."/>
            <person name="Sikorski J."/>
            <person name="Bunk B."/>
            <person name="Scheuner C."/>
            <person name="Meier-Kolthoff J.P."/>
            <person name="Sproer C."/>
            <person name="Gram L."/>
            <person name="Overmann J."/>
        </authorList>
    </citation>
    <scope>NUCLEOTIDE SEQUENCE [LARGE SCALE GENOMIC DNA]</scope>
    <source>
        <strain evidence="3 4">P88</strain>
    </source>
</reference>
<dbReference type="Proteomes" id="UP000236447">
    <property type="component" value="Chromosome"/>
</dbReference>
<dbReference type="EMBL" id="CP010725">
    <property type="protein sequence ID" value="AUR00213.1"/>
    <property type="molecule type" value="Genomic_DNA"/>
</dbReference>
<dbReference type="AlphaFoldDB" id="A0A2I7KCA3"/>
<feature type="coiled-coil region" evidence="1">
    <location>
        <begin position="566"/>
        <end position="716"/>
    </location>
</feature>
<feature type="coiled-coil region" evidence="1">
    <location>
        <begin position="307"/>
        <end position="348"/>
    </location>
</feature>
<dbReference type="Gene3D" id="3.40.50.300">
    <property type="entry name" value="P-loop containing nucleotide triphosphate hydrolases"/>
    <property type="match status" value="2"/>
</dbReference>
<accession>A0A2I7KCA3</accession>
<reference evidence="3 4" key="1">
    <citation type="journal article" date="2017" name="Front. Microbiol.">
        <title>Phaeobacter piscinae sp. nov., a species of the Roseobacter group and potential aquaculture probiont.</title>
        <authorList>
            <person name="Sonnenschein E.C."/>
            <person name="Phippen C.B.W."/>
            <person name="Nielsen K.F."/>
            <person name="Mateiu R.V."/>
            <person name="Melchiorsen J."/>
            <person name="Gram L."/>
            <person name="Overmann J."/>
            <person name="Freese H.M."/>
        </authorList>
    </citation>
    <scope>NUCLEOTIDE SEQUENCE [LARGE SCALE GENOMIC DNA]</scope>
    <source>
        <strain evidence="3 4">P88</strain>
    </source>
</reference>
<evidence type="ECO:0000259" key="2">
    <source>
        <dbReference type="Pfam" id="PF13476"/>
    </source>
</evidence>
<dbReference type="GO" id="GO:0006302">
    <property type="term" value="P:double-strand break repair"/>
    <property type="evidence" value="ECO:0007669"/>
    <property type="project" value="InterPro"/>
</dbReference>
<dbReference type="RefSeq" id="WP_102883985.1">
    <property type="nucleotide sequence ID" value="NZ_CP010725.1"/>
</dbReference>
<dbReference type="SUPFAM" id="SSF52540">
    <property type="entry name" value="P-loop containing nucleoside triphosphate hydrolases"/>
    <property type="match status" value="1"/>
</dbReference>
<gene>
    <name evidence="3" type="ORF">PhaeoP88_02870</name>
</gene>
<evidence type="ECO:0000313" key="4">
    <source>
        <dbReference type="Proteomes" id="UP000236447"/>
    </source>
</evidence>
<protein>
    <submittedName>
        <fullName evidence="3">AAA domain protein</fullName>
    </submittedName>
</protein>
<feature type="coiled-coil region" evidence="1">
    <location>
        <begin position="198"/>
        <end position="225"/>
    </location>
</feature>
<dbReference type="InterPro" id="IPR027417">
    <property type="entry name" value="P-loop_NTPase"/>
</dbReference>
<dbReference type="PANTHER" id="PTHR41259">
    <property type="entry name" value="DOUBLE-STRAND BREAK REPAIR RAD50 ATPASE, PUTATIVE-RELATED"/>
    <property type="match status" value="1"/>
</dbReference>
<organism evidence="3 4">
    <name type="scientific">Phaeobacter inhibens</name>
    <dbReference type="NCBI Taxonomy" id="221822"/>
    <lineage>
        <taxon>Bacteria</taxon>
        <taxon>Pseudomonadati</taxon>
        <taxon>Pseudomonadota</taxon>
        <taxon>Alphaproteobacteria</taxon>
        <taxon>Rhodobacterales</taxon>
        <taxon>Roseobacteraceae</taxon>
        <taxon>Phaeobacter</taxon>
    </lineage>
</organism>
<proteinExistence type="predicted"/>
<dbReference type="PANTHER" id="PTHR41259:SF1">
    <property type="entry name" value="DOUBLE-STRAND BREAK REPAIR RAD50 ATPASE, PUTATIVE-RELATED"/>
    <property type="match status" value="1"/>
</dbReference>
<feature type="domain" description="Rad50/SbcC-type AAA" evidence="2">
    <location>
        <begin position="5"/>
        <end position="169"/>
    </location>
</feature>
<evidence type="ECO:0000256" key="1">
    <source>
        <dbReference type="SAM" id="Coils"/>
    </source>
</evidence>
<feature type="coiled-coil region" evidence="1">
    <location>
        <begin position="252"/>
        <end position="282"/>
    </location>
</feature>
<keyword evidence="1" id="KW-0175">Coiled coil</keyword>
<sequence length="876" mass="93941">MKLTSIRLTNVRRFVDPVEITGIGPGLNLLSAPNEQGKSTIFDALHALFFKDAKSWDKDVRALAPHAGGDPEVEVELTHQDSHFRIAKSFTKSAGKGTARIWREGTLLHQADAAEAWLRDLIAPPKDGPVGMLWLRQGLTDFADAKDTLEARRDLMSSLSGEVEAVTGGQQMERLRRRLRSDLDRMVTSRGARKGGPLVEVEARVAALSERRDALTGQVADLRQLLDQRQLLRREQAELAAPQETAARQSRLRHAETALAAAERHREKCEQARRALDLAVLQRDGQAARIETQTARLADHARATTALMQAAERRDGAADQAAEAAQQLKQAEATAAQARDSVARARKSVAAALHAQAAEQAQLRRTELGERLAQFDARQTELAKDRQQAGQGVNADALAQLEDLAQAVTLAQHARAASAAALSVRYLPGRTATLRLNGENFEEGDEIALPDGGELEVPGLATVTLHPARSDAAGAVSEAEIALATALGQLDFETLAQARAAHQARLAATTRLKEGEATQRALAPEGREALVSAIAALPGGADPQQEPEITATCDPLPDRITLEAALAEAEAVQTRAEANLAKARTEEGAAQQSAHGALAEAKAAEADLDRATQALGEMEIATTELAALRAEMPALEQTVADARAEDARLTAAAPDLEQARAACQRARSVVETAQSRLQDLARDLAVLDARISAHASHAVEEELAEVTDQLAVAEARQQALHFEVATLRRLDQALEAAQAGAQAQYLGPLMAELTPLLRRLWPEAQVQVDADSVLPSQLARGAAEEQLTQLSGGAQEQLALMVRLAFARLLAKSGRGIPVILDDALVYTDDARIEALFDALTLQANDLQILVFSCRQKSFRDLGGTSLAIRPVQAIA</sequence>
<name>A0A2I7KCA3_9RHOB</name>